<gene>
    <name evidence="5" type="ORF">ACK4CP_18030</name>
</gene>
<feature type="domain" description="HTH araC/xylS-type" evidence="4">
    <location>
        <begin position="168"/>
        <end position="261"/>
    </location>
</feature>
<protein>
    <submittedName>
        <fullName evidence="5">Helix-turn-helix domain-containing protein</fullName>
    </submittedName>
</protein>
<name>A0ABW9LWC3_9MYCO</name>
<dbReference type="PROSITE" id="PS01124">
    <property type="entry name" value="HTH_ARAC_FAMILY_2"/>
    <property type="match status" value="1"/>
</dbReference>
<evidence type="ECO:0000256" key="3">
    <source>
        <dbReference type="ARBA" id="ARBA00023163"/>
    </source>
</evidence>
<evidence type="ECO:0000313" key="6">
    <source>
        <dbReference type="Proteomes" id="UP001635817"/>
    </source>
</evidence>
<evidence type="ECO:0000256" key="1">
    <source>
        <dbReference type="ARBA" id="ARBA00023015"/>
    </source>
</evidence>
<keyword evidence="6" id="KW-1185">Reference proteome</keyword>
<organism evidence="5 6">
    <name type="scientific">Mycolicibacterium septicum</name>
    <dbReference type="NCBI Taxonomy" id="98668"/>
    <lineage>
        <taxon>Bacteria</taxon>
        <taxon>Bacillati</taxon>
        <taxon>Actinomycetota</taxon>
        <taxon>Actinomycetes</taxon>
        <taxon>Mycobacteriales</taxon>
        <taxon>Mycobacteriaceae</taxon>
        <taxon>Mycolicibacterium</taxon>
    </lineage>
</organism>
<dbReference type="Gene3D" id="1.10.10.60">
    <property type="entry name" value="Homeodomain-like"/>
    <property type="match status" value="1"/>
</dbReference>
<dbReference type="SUPFAM" id="SSF46689">
    <property type="entry name" value="Homeodomain-like"/>
    <property type="match status" value="1"/>
</dbReference>
<comment type="caution">
    <text evidence="5">The sequence shown here is derived from an EMBL/GenBank/DDBJ whole genome shotgun (WGS) entry which is preliminary data.</text>
</comment>
<accession>A0ABW9LWC3</accession>
<evidence type="ECO:0000259" key="4">
    <source>
        <dbReference type="PROSITE" id="PS01124"/>
    </source>
</evidence>
<evidence type="ECO:0000256" key="2">
    <source>
        <dbReference type="ARBA" id="ARBA00023125"/>
    </source>
</evidence>
<dbReference type="PANTHER" id="PTHR46796:SF15">
    <property type="entry name" value="BLL1074 PROTEIN"/>
    <property type="match status" value="1"/>
</dbReference>
<proteinExistence type="predicted"/>
<keyword evidence="3" id="KW-0804">Transcription</keyword>
<dbReference type="Pfam" id="PF12833">
    <property type="entry name" value="HTH_18"/>
    <property type="match status" value="1"/>
</dbReference>
<keyword evidence="2" id="KW-0238">DNA-binding</keyword>
<dbReference type="PANTHER" id="PTHR46796">
    <property type="entry name" value="HTH-TYPE TRANSCRIPTIONAL ACTIVATOR RHAS-RELATED"/>
    <property type="match status" value="1"/>
</dbReference>
<sequence length="284" mass="30339">MAAEPTWDFAIAPSLAVPGVTSAVGYRSLEGVYRGLPSSRLILIVSLSDGLRADDMPSEAKPIPVVLAGLQLQASKVRKDRGEGVVKLAVHPLAARTLFGVSAAELNAGALDASAVLGRSVSRLHEQVAEARQWSAAFARVAGYLQGVQRAAPVRPEVAYAWKLLACSRGRLPVSAVAGQVGVSPRHLATLFHREVGHAPKTVAMLMRFEYATRRIAGTARHGGPVDLARIAVEAGFADQAHLTREFVRFAGVSPTVWLAEEFRNLQDSLQTYGSALTRDAYDP</sequence>
<dbReference type="Proteomes" id="UP001635817">
    <property type="component" value="Unassembled WGS sequence"/>
</dbReference>
<evidence type="ECO:0000313" key="5">
    <source>
        <dbReference type="EMBL" id="MFN6552303.1"/>
    </source>
</evidence>
<reference evidence="5 6" key="1">
    <citation type="submission" date="2024-12" db="EMBL/GenBank/DDBJ databases">
        <title>The coexistence of Mycolicibacterium septicum and Mycolicibacterium nivoides in clinical samples.</title>
        <authorList>
            <person name="Wang C."/>
            <person name="Feng Y."/>
            <person name="Zong Z."/>
        </authorList>
    </citation>
    <scope>NUCLEOTIDE SEQUENCE [LARGE SCALE GENOMIC DNA]</scope>
    <source>
        <strain evidence="5 6">120310</strain>
    </source>
</reference>
<dbReference type="EMBL" id="JBKBDE010000006">
    <property type="protein sequence ID" value="MFN6552303.1"/>
    <property type="molecule type" value="Genomic_DNA"/>
</dbReference>
<dbReference type="InterPro" id="IPR018060">
    <property type="entry name" value="HTH_AraC"/>
</dbReference>
<dbReference type="InterPro" id="IPR009057">
    <property type="entry name" value="Homeodomain-like_sf"/>
</dbReference>
<dbReference type="SMART" id="SM00342">
    <property type="entry name" value="HTH_ARAC"/>
    <property type="match status" value="1"/>
</dbReference>
<keyword evidence="1" id="KW-0805">Transcription regulation</keyword>
<dbReference type="RefSeq" id="WP_409550815.1">
    <property type="nucleotide sequence ID" value="NZ_JBKBDE010000006.1"/>
</dbReference>
<dbReference type="InterPro" id="IPR050204">
    <property type="entry name" value="AraC_XylS_family_regulators"/>
</dbReference>